<dbReference type="Proteomes" id="UP000020938">
    <property type="component" value="Unassembled WGS sequence"/>
</dbReference>
<reference evidence="1 2" key="1">
    <citation type="submission" date="2014-02" db="EMBL/GenBank/DDBJ databases">
        <authorList>
            <person name="Sears C."/>
            <person name="Carroll K."/>
            <person name="Sack B.R."/>
            <person name="Qadri F."/>
            <person name="Myers L.L."/>
            <person name="Chung G.-T."/>
            <person name="Escheverria P."/>
            <person name="Fraser C.M."/>
            <person name="Sadzewicz L."/>
            <person name="Shefchek K.A."/>
            <person name="Tallon L."/>
            <person name="Das S.P."/>
            <person name="Daugherty S."/>
            <person name="Mongodin E.F."/>
        </authorList>
    </citation>
    <scope>NUCLEOTIDE SEQUENCE [LARGE SCALE GENOMIC DNA]</scope>
    <source>
        <strain evidence="1 2">3976T8</strain>
    </source>
</reference>
<evidence type="ECO:0000313" key="1">
    <source>
        <dbReference type="EMBL" id="EXZ71476.1"/>
    </source>
</evidence>
<organism evidence="1 2">
    <name type="scientific">Bacteroides fragilis str. 3976T8</name>
    <dbReference type="NCBI Taxonomy" id="1339314"/>
    <lineage>
        <taxon>Bacteria</taxon>
        <taxon>Pseudomonadati</taxon>
        <taxon>Bacteroidota</taxon>
        <taxon>Bacteroidia</taxon>
        <taxon>Bacteroidales</taxon>
        <taxon>Bacteroidaceae</taxon>
        <taxon>Bacteroides</taxon>
    </lineage>
</organism>
<accession>A0A016E2S8</accession>
<comment type="caution">
    <text evidence="1">The sequence shown here is derived from an EMBL/GenBank/DDBJ whole genome shotgun (WGS) entry which is preliminary data.</text>
</comment>
<dbReference type="EMBL" id="JGDS01000067">
    <property type="protein sequence ID" value="EXZ71476.1"/>
    <property type="molecule type" value="Genomic_DNA"/>
</dbReference>
<dbReference type="AlphaFoldDB" id="A0A016E2S8"/>
<protein>
    <submittedName>
        <fullName evidence="1">Uncharacterized protein</fullName>
    </submittedName>
</protein>
<proteinExistence type="predicted"/>
<sequence>MWVEDERAKNAIFHQVIALTINVLIIKRWKMEDRNTFSVREQTSIPNSSFLL</sequence>
<gene>
    <name evidence="1" type="ORF">M123_4303</name>
</gene>
<name>A0A016E2S8_BACFG</name>
<evidence type="ECO:0000313" key="2">
    <source>
        <dbReference type="Proteomes" id="UP000020938"/>
    </source>
</evidence>